<dbReference type="NCBIfam" id="TIGR00003">
    <property type="entry name" value="copper ion binding protein"/>
    <property type="match status" value="1"/>
</dbReference>
<keyword evidence="19 23" id="KW-0472">Membrane</keyword>
<keyword evidence="16 23" id="KW-1133">Transmembrane helix</keyword>
<comment type="subcellular location">
    <subcellularLocation>
        <location evidence="1">Cell membrane</location>
        <topology evidence="1">Multi-pass membrane protein</topology>
    </subcellularLocation>
</comment>
<dbReference type="GO" id="GO:0043682">
    <property type="term" value="F:P-type divalent copper transporter activity"/>
    <property type="evidence" value="ECO:0007669"/>
    <property type="project" value="TreeGrafter"/>
</dbReference>
<dbReference type="OrthoDB" id="9814270at2"/>
<dbReference type="SUPFAM" id="SSF81653">
    <property type="entry name" value="Calcium ATPase, transduction domain A"/>
    <property type="match status" value="1"/>
</dbReference>
<dbReference type="FunFam" id="2.70.150.10:FF:000020">
    <property type="entry name" value="Copper-exporting P-type ATPase A"/>
    <property type="match status" value="1"/>
</dbReference>
<evidence type="ECO:0000256" key="6">
    <source>
        <dbReference type="ARBA" id="ARBA00022475"/>
    </source>
</evidence>
<dbReference type="NCBIfam" id="TIGR01512">
    <property type="entry name" value="ATPase-IB2_Cd"/>
    <property type="match status" value="1"/>
</dbReference>
<evidence type="ECO:0000256" key="16">
    <source>
        <dbReference type="ARBA" id="ARBA00022989"/>
    </source>
</evidence>
<dbReference type="GO" id="GO:0005886">
    <property type="term" value="C:plasma membrane"/>
    <property type="evidence" value="ECO:0007669"/>
    <property type="project" value="UniProtKB-SubCell"/>
</dbReference>
<keyword evidence="8 23" id="KW-0812">Transmembrane</keyword>
<dbReference type="SUPFAM" id="SSF56784">
    <property type="entry name" value="HAD-like"/>
    <property type="match status" value="1"/>
</dbReference>
<evidence type="ECO:0000256" key="8">
    <source>
        <dbReference type="ARBA" id="ARBA00022692"/>
    </source>
</evidence>
<feature type="transmembrane region" description="Helical" evidence="23">
    <location>
        <begin position="296"/>
        <end position="317"/>
    </location>
</feature>
<dbReference type="PRINTS" id="PR00119">
    <property type="entry name" value="CATATPASE"/>
</dbReference>
<keyword evidence="13 23" id="KW-0067">ATP-binding</keyword>
<reference evidence="26 27" key="1">
    <citation type="submission" date="2019-03" db="EMBL/GenBank/DDBJ databases">
        <title>Genomic Encyclopedia of Type Strains, Phase IV (KMG-IV): sequencing the most valuable type-strain genomes for metagenomic binning, comparative biology and taxonomic classification.</title>
        <authorList>
            <person name="Goeker M."/>
        </authorList>
    </citation>
    <scope>NUCLEOTIDE SEQUENCE [LARGE SCALE GENOMIC DNA]</scope>
    <source>
        <strain evidence="26 27">DSM 28403</strain>
    </source>
</reference>
<feature type="transmembrane region" description="Helical" evidence="23">
    <location>
        <begin position="888"/>
        <end position="910"/>
    </location>
</feature>
<proteinExistence type="inferred from homology"/>
<dbReference type="PROSITE" id="PS01229">
    <property type="entry name" value="COF_2"/>
    <property type="match status" value="1"/>
</dbReference>
<evidence type="ECO:0000256" key="9">
    <source>
        <dbReference type="ARBA" id="ARBA00022723"/>
    </source>
</evidence>
<evidence type="ECO:0000256" key="15">
    <source>
        <dbReference type="ARBA" id="ARBA00022967"/>
    </source>
</evidence>
<dbReference type="InterPro" id="IPR059000">
    <property type="entry name" value="ATPase_P-type_domA"/>
</dbReference>
<feature type="transmembrane region" description="Helical" evidence="23">
    <location>
        <begin position="543"/>
        <end position="566"/>
    </location>
</feature>
<dbReference type="Pfam" id="PF00702">
    <property type="entry name" value="Hydrolase"/>
    <property type="match status" value="1"/>
</dbReference>
<keyword evidence="5" id="KW-0813">Transport</keyword>
<evidence type="ECO:0000256" key="17">
    <source>
        <dbReference type="ARBA" id="ARBA00023008"/>
    </source>
</evidence>
<dbReference type="Proteomes" id="UP000295657">
    <property type="component" value="Unassembled WGS sequence"/>
</dbReference>
<dbReference type="RefSeq" id="WP_133545082.1">
    <property type="nucleotide sequence ID" value="NZ_SNYQ01000006.1"/>
</dbReference>
<dbReference type="Pfam" id="PF00403">
    <property type="entry name" value="HMA"/>
    <property type="match status" value="2"/>
</dbReference>
<comment type="similarity">
    <text evidence="2 23">Belongs to the cation transport ATPase (P-type) (TC 3.A.3) family. Type IB subfamily.</text>
</comment>
<dbReference type="CDD" id="cd00371">
    <property type="entry name" value="HMA"/>
    <property type="match status" value="3"/>
</dbReference>
<evidence type="ECO:0000256" key="10">
    <source>
        <dbReference type="ARBA" id="ARBA00022737"/>
    </source>
</evidence>
<keyword evidence="18" id="KW-0406">Ion transport</keyword>
<keyword evidence="12" id="KW-0187">Copper transport</keyword>
<accession>A0A4R6V707</accession>
<feature type="compositionally biased region" description="Low complexity" evidence="24">
    <location>
        <begin position="142"/>
        <end position="156"/>
    </location>
</feature>
<keyword evidence="11 23" id="KW-0547">Nucleotide-binding</keyword>
<gene>
    <name evidence="26" type="ORF">EDC45_1526</name>
</gene>
<dbReference type="GO" id="GO:0016887">
    <property type="term" value="F:ATP hydrolysis activity"/>
    <property type="evidence" value="ECO:0007669"/>
    <property type="project" value="InterPro"/>
</dbReference>
<evidence type="ECO:0000256" key="22">
    <source>
        <dbReference type="ARBA" id="ARBA00049289"/>
    </source>
</evidence>
<dbReference type="InterPro" id="IPR001757">
    <property type="entry name" value="P_typ_ATPase"/>
</dbReference>
<feature type="transmembrane region" description="Helical" evidence="23">
    <location>
        <begin position="860"/>
        <end position="882"/>
    </location>
</feature>
<dbReference type="GO" id="GO:0055070">
    <property type="term" value="P:copper ion homeostasis"/>
    <property type="evidence" value="ECO:0007669"/>
    <property type="project" value="TreeGrafter"/>
</dbReference>
<dbReference type="NCBIfam" id="TIGR01511">
    <property type="entry name" value="ATPase-IB1_Cu"/>
    <property type="match status" value="1"/>
</dbReference>
<evidence type="ECO:0000256" key="14">
    <source>
        <dbReference type="ARBA" id="ARBA00022842"/>
    </source>
</evidence>
<evidence type="ECO:0000256" key="24">
    <source>
        <dbReference type="SAM" id="MobiDB-lite"/>
    </source>
</evidence>
<dbReference type="InterPro" id="IPR027256">
    <property type="entry name" value="P-typ_ATPase_IB"/>
</dbReference>
<feature type="transmembrane region" description="Helical" evidence="23">
    <location>
        <begin position="363"/>
        <end position="381"/>
    </location>
</feature>
<evidence type="ECO:0000256" key="3">
    <source>
        <dbReference type="ARBA" id="ARBA00012517"/>
    </source>
</evidence>
<evidence type="ECO:0000256" key="11">
    <source>
        <dbReference type="ARBA" id="ARBA00022741"/>
    </source>
</evidence>
<evidence type="ECO:0000256" key="23">
    <source>
        <dbReference type="RuleBase" id="RU362081"/>
    </source>
</evidence>
<dbReference type="InterPro" id="IPR017969">
    <property type="entry name" value="Heavy-metal-associated_CS"/>
</dbReference>
<dbReference type="NCBIfam" id="TIGR01525">
    <property type="entry name" value="ATPase-IB_hvy"/>
    <property type="match status" value="1"/>
</dbReference>
<dbReference type="PROSITE" id="PS00154">
    <property type="entry name" value="ATPASE_E1_E2"/>
    <property type="match status" value="1"/>
</dbReference>
<evidence type="ECO:0000259" key="25">
    <source>
        <dbReference type="PROSITE" id="PS50846"/>
    </source>
</evidence>
<feature type="domain" description="HMA" evidence="25">
    <location>
        <begin position="2"/>
        <end position="63"/>
    </location>
</feature>
<dbReference type="InterPro" id="IPR036412">
    <property type="entry name" value="HAD-like_sf"/>
</dbReference>
<keyword evidence="6 23" id="KW-1003">Cell membrane</keyword>
<evidence type="ECO:0000256" key="7">
    <source>
        <dbReference type="ARBA" id="ARBA00022553"/>
    </source>
</evidence>
<comment type="catalytic activity">
    <reaction evidence="22">
        <text>Cu(+)(in) + ATP + H2O = Cu(+)(out) + ADP + phosphate + H(+)</text>
        <dbReference type="Rhea" id="RHEA:25792"/>
        <dbReference type="ChEBI" id="CHEBI:15377"/>
        <dbReference type="ChEBI" id="CHEBI:15378"/>
        <dbReference type="ChEBI" id="CHEBI:30616"/>
        <dbReference type="ChEBI" id="CHEBI:43474"/>
        <dbReference type="ChEBI" id="CHEBI:49552"/>
        <dbReference type="ChEBI" id="CHEBI:456216"/>
        <dbReference type="EC" id="7.2.2.8"/>
    </reaction>
</comment>
<dbReference type="SFLD" id="SFLDG00002">
    <property type="entry name" value="C1.7:_P-type_atpase_like"/>
    <property type="match status" value="1"/>
</dbReference>
<keyword evidence="10" id="KW-0677">Repeat</keyword>
<name>A0A4R6V707_9PAST</name>
<dbReference type="SFLD" id="SFLDF00027">
    <property type="entry name" value="p-type_atpase"/>
    <property type="match status" value="1"/>
</dbReference>
<dbReference type="SUPFAM" id="SSF55008">
    <property type="entry name" value="HMA, heavy metal-associated domain"/>
    <property type="match status" value="3"/>
</dbReference>
<dbReference type="NCBIfam" id="TIGR01494">
    <property type="entry name" value="ATPase_P-type"/>
    <property type="match status" value="1"/>
</dbReference>
<keyword evidence="7" id="KW-0597">Phosphoprotein</keyword>
<evidence type="ECO:0000256" key="5">
    <source>
        <dbReference type="ARBA" id="ARBA00022448"/>
    </source>
</evidence>
<dbReference type="Pfam" id="PF00122">
    <property type="entry name" value="E1-E2_ATPase"/>
    <property type="match status" value="1"/>
</dbReference>
<evidence type="ECO:0000256" key="12">
    <source>
        <dbReference type="ARBA" id="ARBA00022796"/>
    </source>
</evidence>
<protein>
    <recommendedName>
        <fullName evidence="4">Copper-exporting P-type ATPase</fullName>
        <ecNumber evidence="3">7.2.2.8</ecNumber>
    </recommendedName>
    <alternativeName>
        <fullName evidence="20">Copper-exporting P-type ATPase A</fullName>
    </alternativeName>
    <alternativeName>
        <fullName evidence="21">Cu(+)-exporting ATPase</fullName>
    </alternativeName>
</protein>
<dbReference type="InterPro" id="IPR023298">
    <property type="entry name" value="ATPase_P-typ_TM_dom_sf"/>
</dbReference>
<feature type="domain" description="HMA" evidence="25">
    <location>
        <begin position="67"/>
        <end position="129"/>
    </location>
</feature>
<feature type="transmembrane region" description="Helical" evidence="23">
    <location>
        <begin position="268"/>
        <end position="290"/>
    </location>
</feature>
<dbReference type="PROSITE" id="PS50846">
    <property type="entry name" value="HMA_2"/>
    <property type="match status" value="3"/>
</dbReference>
<keyword evidence="17" id="KW-0186">Copper</keyword>
<dbReference type="GO" id="GO:0005524">
    <property type="term" value="F:ATP binding"/>
    <property type="evidence" value="ECO:0007669"/>
    <property type="project" value="UniProtKB-UniRule"/>
</dbReference>
<dbReference type="PANTHER" id="PTHR43520:SF6">
    <property type="entry name" value="COPPER-EXPORTING P-TYPE ATPASE"/>
    <property type="match status" value="1"/>
</dbReference>
<dbReference type="InterPro" id="IPR018303">
    <property type="entry name" value="ATPase_P-typ_P_site"/>
</dbReference>
<dbReference type="GO" id="GO:0060003">
    <property type="term" value="P:copper ion export"/>
    <property type="evidence" value="ECO:0007669"/>
    <property type="project" value="UniProtKB-ARBA"/>
</dbReference>
<dbReference type="AlphaFoldDB" id="A0A4R6V707"/>
<dbReference type="PANTHER" id="PTHR43520">
    <property type="entry name" value="ATP7, ISOFORM B"/>
    <property type="match status" value="1"/>
</dbReference>
<dbReference type="Gene3D" id="2.70.150.10">
    <property type="entry name" value="Calcium-transporting ATPase, cytoplasmic transduction domain A"/>
    <property type="match status" value="1"/>
</dbReference>
<dbReference type="PRINTS" id="PR00943">
    <property type="entry name" value="CUATPASE"/>
</dbReference>
<feature type="domain" description="HMA" evidence="25">
    <location>
        <begin position="178"/>
        <end position="241"/>
    </location>
</feature>
<dbReference type="InterPro" id="IPR023214">
    <property type="entry name" value="HAD_sf"/>
</dbReference>
<evidence type="ECO:0000256" key="13">
    <source>
        <dbReference type="ARBA" id="ARBA00022840"/>
    </source>
</evidence>
<dbReference type="Gene3D" id="3.40.1110.10">
    <property type="entry name" value="Calcium-transporting ATPase, cytoplasmic domain N"/>
    <property type="match status" value="1"/>
</dbReference>
<dbReference type="SFLD" id="SFLDS00003">
    <property type="entry name" value="Haloacid_Dehalogenase"/>
    <property type="match status" value="1"/>
</dbReference>
<dbReference type="GO" id="GO:0140581">
    <property type="term" value="F:P-type monovalent copper transporter activity"/>
    <property type="evidence" value="ECO:0007669"/>
    <property type="project" value="UniProtKB-EC"/>
</dbReference>
<keyword evidence="14" id="KW-0460">Magnesium</keyword>
<dbReference type="InterPro" id="IPR006122">
    <property type="entry name" value="HMA_Cu_ion-bd"/>
</dbReference>
<keyword evidence="9 23" id="KW-0479">Metal-binding</keyword>
<organism evidence="26 27">
    <name type="scientific">Mesocricetibacter intestinalis</name>
    <dbReference type="NCBI Taxonomy" id="1521930"/>
    <lineage>
        <taxon>Bacteria</taxon>
        <taxon>Pseudomonadati</taxon>
        <taxon>Pseudomonadota</taxon>
        <taxon>Gammaproteobacteria</taxon>
        <taxon>Pasteurellales</taxon>
        <taxon>Pasteurellaceae</taxon>
        <taxon>Mesocricetibacter</taxon>
    </lineage>
</organism>
<evidence type="ECO:0000256" key="4">
    <source>
        <dbReference type="ARBA" id="ARBA00015102"/>
    </source>
</evidence>
<dbReference type="PROSITE" id="PS01047">
    <property type="entry name" value="HMA_1"/>
    <property type="match status" value="2"/>
</dbReference>
<dbReference type="InterPro" id="IPR044492">
    <property type="entry name" value="P_typ_ATPase_HD_dom"/>
</dbReference>
<feature type="transmembrane region" description="Helical" evidence="23">
    <location>
        <begin position="515"/>
        <end position="537"/>
    </location>
</feature>
<comment type="caution">
    <text evidence="26">The sequence shown here is derived from an EMBL/GenBank/DDBJ whole genome shotgun (WGS) entry which is preliminary data.</text>
</comment>
<feature type="region of interest" description="Disordered" evidence="24">
    <location>
        <begin position="135"/>
        <end position="161"/>
    </location>
</feature>
<dbReference type="EC" id="7.2.2.8" evidence="3"/>
<sequence>MATIILALTDLSCGHCIKNVKGSLEAIEGVQSAEVGLNFAKIVSDKEPRQFIEAIEKAGYGARLAEPTFRLALSGLSCGHCVKNTEKALSAVENVEVFNISKNEAEIYGEKAQAEAVIAAIQNAGYQAVLLKGENSRPKPEAPAQETPAQATRAAQSEALSDEITTTASDEIIISSAAQTTLLLEGLSCAACVRKVEKALSAVAGVDNVQVNLAESSALIFGDAAPQALVAAVREAGYGAEVVEDENLRREKQRLQSQAEIRGRKWQAIIALIVGFGLMSWDMLMGMSMVSASNRFSWLMVGLAVLAVMLFCGGHFYRGAWKSLVKGTATMDTLVALGTGVAWLFSMFIVVFPDFFPPQSRHLYFESSAMIIGLINLGKMLEAKAKQRSSKALERLLDLTPKSARVVDAEGEREIPLAAVVEGMILRLQTGDRVSVDGEVQQGSAWIDESMLSGEPLPVFKQRGDKVSAGTLVSDGTVLFRAQQIGRNTRLANIIKLVRRAQSSKPKIGRLADSIAAVFVPVVIMIALIAAALWYVFGPQPQLSYALTVLTTVLIIACPCALGLATPMSVIAGVGRAAELGILVRDADALQKAADADTVIFDKTGTLTKGQPKVSAVYCFNGFSEEEIIRSAACLEQGSAHPLAKALLALAQEKGYRITDEVADFRTLKGLGVSGRIQGKTLLLGSRTLLQGRNIDTEIAALEFARESEGGATLVFLAVEGMLAGVLAIRDLLREDTAMALARLHKQGYHLIMLTGDQERSAQAIAREAGIDQVIAGVLPEGKAEVVRQLQQQGRKVVMVGDGINDAPALAQADVSIAMGGGSDIAIETAELTLMRHSLNGVADALSLAKGTLGNMKQNLFAAFIYNSLGIPIAAGVLYPWLGLLLNPMIGGAAMALSSISVATNANRLLKFRPRQ</sequence>
<evidence type="ECO:0000256" key="21">
    <source>
        <dbReference type="ARBA" id="ARBA00033239"/>
    </source>
</evidence>
<keyword evidence="27" id="KW-1185">Reference proteome</keyword>
<feature type="transmembrane region" description="Helical" evidence="23">
    <location>
        <begin position="329"/>
        <end position="351"/>
    </location>
</feature>
<dbReference type="SUPFAM" id="SSF81665">
    <property type="entry name" value="Calcium ATPase, transmembrane domain M"/>
    <property type="match status" value="1"/>
</dbReference>
<dbReference type="CDD" id="cd02094">
    <property type="entry name" value="P-type_ATPase_Cu-like"/>
    <property type="match status" value="1"/>
</dbReference>
<dbReference type="Gene3D" id="3.30.70.100">
    <property type="match status" value="3"/>
</dbReference>
<dbReference type="InterPro" id="IPR006121">
    <property type="entry name" value="HMA_dom"/>
</dbReference>
<dbReference type="GO" id="GO:0005507">
    <property type="term" value="F:copper ion binding"/>
    <property type="evidence" value="ECO:0007669"/>
    <property type="project" value="InterPro"/>
</dbReference>
<dbReference type="EMBL" id="SNYQ01000006">
    <property type="protein sequence ID" value="TDQ57133.1"/>
    <property type="molecule type" value="Genomic_DNA"/>
</dbReference>
<dbReference type="Gene3D" id="3.40.50.1000">
    <property type="entry name" value="HAD superfamily/HAD-like"/>
    <property type="match status" value="1"/>
</dbReference>
<dbReference type="InterPro" id="IPR008250">
    <property type="entry name" value="ATPase_P-typ_transduc_dom_A_sf"/>
</dbReference>
<evidence type="ECO:0000313" key="26">
    <source>
        <dbReference type="EMBL" id="TDQ57133.1"/>
    </source>
</evidence>
<evidence type="ECO:0000256" key="2">
    <source>
        <dbReference type="ARBA" id="ARBA00006024"/>
    </source>
</evidence>
<keyword evidence="15" id="KW-1278">Translocase</keyword>
<evidence type="ECO:0000256" key="18">
    <source>
        <dbReference type="ARBA" id="ARBA00023065"/>
    </source>
</evidence>
<evidence type="ECO:0000256" key="20">
    <source>
        <dbReference type="ARBA" id="ARBA00029719"/>
    </source>
</evidence>
<evidence type="ECO:0000313" key="27">
    <source>
        <dbReference type="Proteomes" id="UP000295657"/>
    </source>
</evidence>
<dbReference type="InterPro" id="IPR036163">
    <property type="entry name" value="HMA_dom_sf"/>
</dbReference>
<evidence type="ECO:0000256" key="1">
    <source>
        <dbReference type="ARBA" id="ARBA00004651"/>
    </source>
</evidence>
<evidence type="ECO:0000256" key="19">
    <source>
        <dbReference type="ARBA" id="ARBA00023136"/>
    </source>
</evidence>
<dbReference type="InterPro" id="IPR023299">
    <property type="entry name" value="ATPase_P-typ_cyto_dom_N"/>
</dbReference>